<feature type="compositionally biased region" description="Acidic residues" evidence="1">
    <location>
        <begin position="12"/>
        <end position="25"/>
    </location>
</feature>
<evidence type="ECO:0000313" key="2">
    <source>
        <dbReference type="EMBL" id="BAB61151.1"/>
    </source>
</evidence>
<name>Q94E83_ORYSJ</name>
<dbReference type="EMBL" id="AP003199">
    <property type="protein sequence ID" value="BAB61151.1"/>
    <property type="molecule type" value="Genomic_DNA"/>
</dbReference>
<accession>Q94E83</accession>
<reference evidence="2" key="1">
    <citation type="journal article" date="2002" name="Nature">
        <title>The genome sequence and structure of rice chromosome 1.</title>
        <authorList>
            <person name="Sasaki T."/>
            <person name="Matsumoto T."/>
            <person name="Yamamoto K."/>
            <person name="Sakata K."/>
            <person name="Baba T."/>
            <person name="Katayose Y."/>
            <person name="Wu J."/>
            <person name="Niimura Y."/>
            <person name="Cheng Z."/>
            <person name="Nagamura Y."/>
            <person name="Antonio B.A."/>
            <person name="Kanamori H."/>
            <person name="Hosokawa S."/>
            <person name="Masukawa M."/>
            <person name="Arikawa K."/>
            <person name="Chiden Y."/>
            <person name="Hayashi M."/>
            <person name="Okamoto M."/>
            <person name="Ando T."/>
            <person name="Aoki H."/>
            <person name="Arita K."/>
            <person name="Hamada M."/>
            <person name="Harada C."/>
            <person name="Hijishita S."/>
            <person name="Honda M."/>
            <person name="Ichikawa Y."/>
            <person name="Idonuma A."/>
            <person name="Iijima M."/>
            <person name="Ikeda M."/>
            <person name="Ikeno M."/>
            <person name="Itoh S."/>
            <person name="Itoh T."/>
            <person name="Itoh Y."/>
            <person name="Itoh Y."/>
            <person name="Iwabuchi A."/>
            <person name="Kamiya K."/>
            <person name="Karasawa W."/>
            <person name="Katagiri S."/>
            <person name="Kikuta A."/>
            <person name="Kobayashi N."/>
            <person name="Kono I."/>
            <person name="Machita K."/>
            <person name="Maehara T."/>
            <person name="Mizuno H."/>
            <person name="Mizubayashi T."/>
            <person name="Mukai Y."/>
            <person name="Nagasaki H."/>
            <person name="Nakashima M."/>
            <person name="Nakama Y."/>
            <person name="Nakamichi Y."/>
            <person name="Nakamura M."/>
            <person name="Namiki N."/>
            <person name="Negishi M."/>
            <person name="Ohta I."/>
            <person name="Ono N."/>
            <person name="Saji S."/>
            <person name="Sakai K."/>
            <person name="Shibata M."/>
            <person name="Shimokawa T."/>
            <person name="Shomura A."/>
            <person name="Song J."/>
            <person name="Takazaki Y."/>
            <person name="Terasawa K."/>
            <person name="Tsuji K."/>
            <person name="Waki K."/>
            <person name="Yamagata H."/>
            <person name="Yamane H."/>
            <person name="Yoshiki S."/>
            <person name="Yoshihara R."/>
            <person name="Yukawa K."/>
            <person name="Zhong H."/>
            <person name="Iwama H."/>
            <person name="Endo T."/>
            <person name="Ito H."/>
            <person name="Hahn J.H."/>
            <person name="Kim H.I."/>
            <person name="Eun M.Y."/>
            <person name="Yano M."/>
            <person name="Jiang J."/>
            <person name="Gojobori T."/>
        </authorList>
    </citation>
    <scope>NUCLEOTIDE SEQUENCE [LARGE SCALE GENOMIC DNA]</scope>
</reference>
<evidence type="ECO:0000256" key="1">
    <source>
        <dbReference type="SAM" id="MobiDB-lite"/>
    </source>
</evidence>
<dbReference type="AlphaFoldDB" id="Q94E83"/>
<proteinExistence type="predicted"/>
<dbReference type="Proteomes" id="UP000817658">
    <property type="component" value="Chromosome 1"/>
</dbReference>
<feature type="region of interest" description="Disordered" evidence="1">
    <location>
        <begin position="1"/>
        <end position="74"/>
    </location>
</feature>
<gene>
    <name evidence="2" type="primary">B1045D11.31</name>
</gene>
<protein>
    <submittedName>
        <fullName evidence="2">Uncharacterized protein</fullName>
    </submittedName>
</protein>
<organism evidence="2">
    <name type="scientific">Oryza sativa subsp. japonica</name>
    <name type="common">Rice</name>
    <dbReference type="NCBI Taxonomy" id="39947"/>
    <lineage>
        <taxon>Eukaryota</taxon>
        <taxon>Viridiplantae</taxon>
        <taxon>Streptophyta</taxon>
        <taxon>Embryophyta</taxon>
        <taxon>Tracheophyta</taxon>
        <taxon>Spermatophyta</taxon>
        <taxon>Magnoliopsida</taxon>
        <taxon>Liliopsida</taxon>
        <taxon>Poales</taxon>
        <taxon>Poaceae</taxon>
        <taxon>BOP clade</taxon>
        <taxon>Oryzoideae</taxon>
        <taxon>Oryzeae</taxon>
        <taxon>Oryzinae</taxon>
        <taxon>Oryza</taxon>
        <taxon>Oryza sativa</taxon>
    </lineage>
</organism>
<sequence length="74" mass="7280">MGGNAVAALLDGEVEGDEAAGEMGDEAAGRASVGGGRAGRAATGEEGRRQRLSLPWAREEGELADGRAAAAGGR</sequence>